<dbReference type="OrthoDB" id="6474464at2759"/>
<accession>A0A5C3MKE8</accession>
<dbReference type="Proteomes" id="UP000308652">
    <property type="component" value="Unassembled WGS sequence"/>
</dbReference>
<dbReference type="EMBL" id="ML213590">
    <property type="protein sequence ID" value="TFK44856.1"/>
    <property type="molecule type" value="Genomic_DNA"/>
</dbReference>
<feature type="coiled-coil region" evidence="1">
    <location>
        <begin position="152"/>
        <end position="190"/>
    </location>
</feature>
<feature type="region of interest" description="Disordered" evidence="2">
    <location>
        <begin position="1"/>
        <end position="33"/>
    </location>
</feature>
<dbReference type="AlphaFoldDB" id="A0A5C3MKE8"/>
<dbReference type="STRING" id="68775.A0A5C3MKE8"/>
<feature type="compositionally biased region" description="Polar residues" evidence="2">
    <location>
        <begin position="430"/>
        <end position="449"/>
    </location>
</feature>
<evidence type="ECO:0000256" key="2">
    <source>
        <dbReference type="SAM" id="MobiDB-lite"/>
    </source>
</evidence>
<keyword evidence="4" id="KW-1185">Reference proteome</keyword>
<evidence type="ECO:0000313" key="3">
    <source>
        <dbReference type="EMBL" id="TFK44856.1"/>
    </source>
</evidence>
<protein>
    <submittedName>
        <fullName evidence="3">Uncharacterized protein</fullName>
    </submittedName>
</protein>
<keyword evidence="1" id="KW-0175">Coiled coil</keyword>
<sequence>MAKNHVKPQLPRSTSTKTQPKKPSIIIPPTPISRKAPPIASLYEVEKTLSPPNYRSYSSQTTLACTSPTSFTDAPVPDASDYPGSLATFSTATSATARSEITAAHIMNPEINAIAEMFAAMKHTLCQLHSSFDLLGEQAETMISLGLDIKATEELKLLRSELEDQIIRQQAELQDVRRLLESKVKEALAERLKAQAYEMVKDCVSKKIKEKVHLELAAQIPKGLHQDLQVNRREMLEIQSDLHNSEARQYNSSLQSASLTVPLRPLLRPLPTPEQSPAYVISRSFSSGVSTYSSPLTAYPRVPASTPITAPPPAFLAPPRGGSSLEAIPPTPSPLFPRDLKSLFSLGPDAARNLLRDYDLDGGSNNEDISPGSGIERPKPRAFARVSVNSTDSSPTSTEFGVKVNSREDDLNKFMAHIGVPFVMIPAPVSKTSSGETSPGGQRQSSPFIVNTEGGGH</sequence>
<evidence type="ECO:0000256" key="1">
    <source>
        <dbReference type="SAM" id="Coils"/>
    </source>
</evidence>
<reference evidence="3 4" key="1">
    <citation type="journal article" date="2019" name="Nat. Ecol. Evol.">
        <title>Megaphylogeny resolves global patterns of mushroom evolution.</title>
        <authorList>
            <person name="Varga T."/>
            <person name="Krizsan K."/>
            <person name="Foldi C."/>
            <person name="Dima B."/>
            <person name="Sanchez-Garcia M."/>
            <person name="Sanchez-Ramirez S."/>
            <person name="Szollosi G.J."/>
            <person name="Szarkandi J.G."/>
            <person name="Papp V."/>
            <person name="Albert L."/>
            <person name="Andreopoulos W."/>
            <person name="Angelini C."/>
            <person name="Antonin V."/>
            <person name="Barry K.W."/>
            <person name="Bougher N.L."/>
            <person name="Buchanan P."/>
            <person name="Buyck B."/>
            <person name="Bense V."/>
            <person name="Catcheside P."/>
            <person name="Chovatia M."/>
            <person name="Cooper J."/>
            <person name="Damon W."/>
            <person name="Desjardin D."/>
            <person name="Finy P."/>
            <person name="Geml J."/>
            <person name="Haridas S."/>
            <person name="Hughes K."/>
            <person name="Justo A."/>
            <person name="Karasinski D."/>
            <person name="Kautmanova I."/>
            <person name="Kiss B."/>
            <person name="Kocsube S."/>
            <person name="Kotiranta H."/>
            <person name="LaButti K.M."/>
            <person name="Lechner B.E."/>
            <person name="Liimatainen K."/>
            <person name="Lipzen A."/>
            <person name="Lukacs Z."/>
            <person name="Mihaltcheva S."/>
            <person name="Morgado L.N."/>
            <person name="Niskanen T."/>
            <person name="Noordeloos M.E."/>
            <person name="Ohm R.A."/>
            <person name="Ortiz-Santana B."/>
            <person name="Ovrebo C."/>
            <person name="Racz N."/>
            <person name="Riley R."/>
            <person name="Savchenko A."/>
            <person name="Shiryaev A."/>
            <person name="Soop K."/>
            <person name="Spirin V."/>
            <person name="Szebenyi C."/>
            <person name="Tomsovsky M."/>
            <person name="Tulloss R.E."/>
            <person name="Uehling J."/>
            <person name="Grigoriev I.V."/>
            <person name="Vagvolgyi C."/>
            <person name="Papp T."/>
            <person name="Martin F.M."/>
            <person name="Miettinen O."/>
            <person name="Hibbett D.S."/>
            <person name="Nagy L.G."/>
        </authorList>
    </citation>
    <scope>NUCLEOTIDE SEQUENCE [LARGE SCALE GENOMIC DNA]</scope>
    <source>
        <strain evidence="3 4">CBS 166.37</strain>
    </source>
</reference>
<gene>
    <name evidence="3" type="ORF">BDQ12DRAFT_717999</name>
</gene>
<proteinExistence type="predicted"/>
<name>A0A5C3MKE8_9AGAR</name>
<feature type="compositionally biased region" description="Low complexity" evidence="2">
    <location>
        <begin position="16"/>
        <end position="25"/>
    </location>
</feature>
<feature type="region of interest" description="Disordered" evidence="2">
    <location>
        <begin position="430"/>
        <end position="457"/>
    </location>
</feature>
<organism evidence="3 4">
    <name type="scientific">Crucibulum laeve</name>
    <dbReference type="NCBI Taxonomy" id="68775"/>
    <lineage>
        <taxon>Eukaryota</taxon>
        <taxon>Fungi</taxon>
        <taxon>Dikarya</taxon>
        <taxon>Basidiomycota</taxon>
        <taxon>Agaricomycotina</taxon>
        <taxon>Agaricomycetes</taxon>
        <taxon>Agaricomycetidae</taxon>
        <taxon>Agaricales</taxon>
        <taxon>Agaricineae</taxon>
        <taxon>Nidulariaceae</taxon>
        <taxon>Crucibulum</taxon>
    </lineage>
</organism>
<evidence type="ECO:0000313" key="4">
    <source>
        <dbReference type="Proteomes" id="UP000308652"/>
    </source>
</evidence>